<dbReference type="OMA" id="YHDEKAV"/>
<dbReference type="STRING" id="30019.A0A0M3QZ29"/>
<protein>
    <recommendedName>
        <fullName evidence="2">Coiled-coil domain-containing protein 25</fullName>
    </recommendedName>
</protein>
<dbReference type="EMBL" id="CP012528">
    <property type="protein sequence ID" value="ALC48649.1"/>
    <property type="molecule type" value="Genomic_DNA"/>
</dbReference>
<feature type="domain" description="NFACT RNA-binding" evidence="5">
    <location>
        <begin position="1"/>
        <end position="112"/>
    </location>
</feature>
<dbReference type="InterPro" id="IPR039730">
    <property type="entry name" value="Jlp2/Ccd25"/>
</dbReference>
<name>A0A0M3QZ29_DROBS</name>
<evidence type="ECO:0000313" key="6">
    <source>
        <dbReference type="EMBL" id="ALC48649.1"/>
    </source>
</evidence>
<dbReference type="SMR" id="A0A0M3QZ29"/>
<dbReference type="PANTHER" id="PTHR13049">
    <property type="entry name" value="DUF814-RELATED"/>
    <property type="match status" value="1"/>
</dbReference>
<evidence type="ECO:0000256" key="2">
    <source>
        <dbReference type="ARBA" id="ARBA00016700"/>
    </source>
</evidence>
<keyword evidence="7" id="KW-1185">Reference proteome</keyword>
<organism evidence="6 7">
    <name type="scientific">Drosophila busckii</name>
    <name type="common">Fruit fly</name>
    <dbReference type="NCBI Taxonomy" id="30019"/>
    <lineage>
        <taxon>Eukaryota</taxon>
        <taxon>Metazoa</taxon>
        <taxon>Ecdysozoa</taxon>
        <taxon>Arthropoda</taxon>
        <taxon>Hexapoda</taxon>
        <taxon>Insecta</taxon>
        <taxon>Pterygota</taxon>
        <taxon>Neoptera</taxon>
        <taxon>Endopterygota</taxon>
        <taxon>Diptera</taxon>
        <taxon>Brachycera</taxon>
        <taxon>Muscomorpha</taxon>
        <taxon>Ephydroidea</taxon>
        <taxon>Drosophilidae</taxon>
        <taxon>Drosophila</taxon>
    </lineage>
</organism>
<feature type="compositionally biased region" description="Basic and acidic residues" evidence="4">
    <location>
        <begin position="193"/>
        <end position="202"/>
    </location>
</feature>
<dbReference type="AlphaFoldDB" id="A0A0M3QZ29"/>
<accession>A0A0M3QZ29</accession>
<reference evidence="6 7" key="1">
    <citation type="submission" date="2015-08" db="EMBL/GenBank/DDBJ databases">
        <title>Ancestral chromatin configuration constrains chromatin evolution on differentiating sex chromosomes in Drosophila.</title>
        <authorList>
            <person name="Zhou Q."/>
            <person name="Bachtrog D."/>
        </authorList>
    </citation>
    <scope>NUCLEOTIDE SEQUENCE [LARGE SCALE GENOMIC DNA]</scope>
    <source>
        <tissue evidence="6">Whole larvae</tissue>
    </source>
</reference>
<proteinExistence type="inferred from homology"/>
<dbReference type="PANTHER" id="PTHR13049:SF2">
    <property type="entry name" value="COILED-COIL DOMAIN-CONTAINING PROTEIN 25"/>
    <property type="match status" value="1"/>
</dbReference>
<evidence type="ECO:0000256" key="3">
    <source>
        <dbReference type="ARBA" id="ARBA00024214"/>
    </source>
</evidence>
<feature type="compositionally biased region" description="Basic and acidic residues" evidence="4">
    <location>
        <begin position="135"/>
        <end position="183"/>
    </location>
</feature>
<evidence type="ECO:0000256" key="1">
    <source>
        <dbReference type="ARBA" id="ARBA00008998"/>
    </source>
</evidence>
<evidence type="ECO:0000256" key="4">
    <source>
        <dbReference type="SAM" id="MobiDB-lite"/>
    </source>
</evidence>
<gene>
    <name evidence="6" type="ORF">Dbus_chrXg505</name>
</gene>
<sequence>MVFYFKSAVVQPPAMLYMGRDKYENEELIRWGWPEDVWFHVHDLSSAHVYLRLRKGQTIDDIPSDVLVDAAQLCKANSIQGNKVNNLEIVYTMWENLKKTPGMEPGQVAYHDEKAVRKIRLEKRVNEIVNRLNKTKSEEEHPDFRGLREKRDAAERQDSKRVQREQREKDKEAAKQRELEAELRSYASLQKTENMRTNHDAGNESDDFM</sequence>
<dbReference type="InterPro" id="IPR008532">
    <property type="entry name" value="NFACT_RNA-bd"/>
</dbReference>
<dbReference type="Proteomes" id="UP000494163">
    <property type="component" value="Chromosome X"/>
</dbReference>
<feature type="region of interest" description="Disordered" evidence="4">
    <location>
        <begin position="133"/>
        <end position="209"/>
    </location>
</feature>
<evidence type="ECO:0000313" key="7">
    <source>
        <dbReference type="Proteomes" id="UP000494163"/>
    </source>
</evidence>
<dbReference type="OrthoDB" id="200398at2759"/>
<comment type="similarity">
    <text evidence="1">Belongs to the CCDC25 family.</text>
</comment>
<evidence type="ECO:0000259" key="5">
    <source>
        <dbReference type="Pfam" id="PF05670"/>
    </source>
</evidence>
<comment type="subunit">
    <text evidence="3">Interacts (via cytoplasmic region) with ILK.</text>
</comment>
<dbReference type="Pfam" id="PF05670">
    <property type="entry name" value="NFACT-R_1"/>
    <property type="match status" value="1"/>
</dbReference>